<feature type="domain" description="Ketoreductase" evidence="2">
    <location>
        <begin position="12"/>
        <end position="191"/>
    </location>
</feature>
<evidence type="ECO:0000313" key="4">
    <source>
        <dbReference type="Proteomes" id="UP000321832"/>
    </source>
</evidence>
<protein>
    <submittedName>
        <fullName evidence="3">Glucose 1-dehydrogenase</fullName>
        <ecNumber evidence="3">1.1.1.47</ecNumber>
    </submittedName>
</protein>
<dbReference type="FunFam" id="3.40.50.720:FF:000084">
    <property type="entry name" value="Short-chain dehydrogenase reductase"/>
    <property type="match status" value="1"/>
</dbReference>
<dbReference type="InterPro" id="IPR002347">
    <property type="entry name" value="SDR_fam"/>
</dbReference>
<organism evidence="3 4">
    <name type="scientific">Piscinibacter aquaticus</name>
    <dbReference type="NCBI Taxonomy" id="392597"/>
    <lineage>
        <taxon>Bacteria</taxon>
        <taxon>Pseudomonadati</taxon>
        <taxon>Pseudomonadota</taxon>
        <taxon>Betaproteobacteria</taxon>
        <taxon>Burkholderiales</taxon>
        <taxon>Sphaerotilaceae</taxon>
        <taxon>Piscinibacter</taxon>
    </lineage>
</organism>
<comment type="similarity">
    <text evidence="1">Belongs to the short-chain dehydrogenases/reductases (SDR) family.</text>
</comment>
<dbReference type="SMART" id="SM00822">
    <property type="entry name" value="PKS_KR"/>
    <property type="match status" value="1"/>
</dbReference>
<dbReference type="Pfam" id="PF13561">
    <property type="entry name" value="adh_short_C2"/>
    <property type="match status" value="1"/>
</dbReference>
<dbReference type="NCBIfam" id="NF005559">
    <property type="entry name" value="PRK07231.1"/>
    <property type="match status" value="1"/>
</dbReference>
<proteinExistence type="inferred from homology"/>
<keyword evidence="4" id="KW-1185">Reference proteome</keyword>
<sequence length="256" mass="27064">MNVLDTFRLDGRIALVTGSSAGIGTALARGLAQAGARVVLNGRDAQRLAEAQAQLRGEGLAVEARAFDVADRAAVDAAVDAIERELGPIEILVNNAGIQRRASFIDFPAADWQELMRTNLDAVFHAAQAVARRMVPRGRGRIINICSVMSELGRPGIVPYTASKGAVKMLTKGLAADLGPSGINVNGIGPGYFKTELNRKLIDDAAFSGWLVARTPMRRWGEVEELAGAAVFLASDAARFVNGHILYVDGGLTASV</sequence>
<dbReference type="SUPFAM" id="SSF51735">
    <property type="entry name" value="NAD(P)-binding Rossmann-fold domains"/>
    <property type="match status" value="1"/>
</dbReference>
<keyword evidence="3" id="KW-0560">Oxidoreductase</keyword>
<dbReference type="Gene3D" id="3.40.50.720">
    <property type="entry name" value="NAD(P)-binding Rossmann-like Domain"/>
    <property type="match status" value="1"/>
</dbReference>
<dbReference type="InterPro" id="IPR036291">
    <property type="entry name" value="NAD(P)-bd_dom_sf"/>
</dbReference>
<evidence type="ECO:0000313" key="3">
    <source>
        <dbReference type="EMBL" id="TXC66799.1"/>
    </source>
</evidence>
<gene>
    <name evidence="3" type="ORF">FSC37_16300</name>
</gene>
<dbReference type="AlphaFoldDB" id="A0A5C6U201"/>
<dbReference type="InterPro" id="IPR057326">
    <property type="entry name" value="KR_dom"/>
</dbReference>
<comment type="caution">
    <text evidence="3">The sequence shown here is derived from an EMBL/GenBank/DDBJ whole genome shotgun (WGS) entry which is preliminary data.</text>
</comment>
<dbReference type="PRINTS" id="PR00081">
    <property type="entry name" value="GDHRDH"/>
</dbReference>
<dbReference type="PANTHER" id="PTHR42760">
    <property type="entry name" value="SHORT-CHAIN DEHYDROGENASES/REDUCTASES FAMILY MEMBER"/>
    <property type="match status" value="1"/>
</dbReference>
<dbReference type="PROSITE" id="PS00061">
    <property type="entry name" value="ADH_SHORT"/>
    <property type="match status" value="1"/>
</dbReference>
<dbReference type="Proteomes" id="UP000321832">
    <property type="component" value="Unassembled WGS sequence"/>
</dbReference>
<dbReference type="InterPro" id="IPR020904">
    <property type="entry name" value="Sc_DH/Rdtase_CS"/>
</dbReference>
<dbReference type="EMBL" id="VOPW01000001">
    <property type="protein sequence ID" value="TXC66799.1"/>
    <property type="molecule type" value="Genomic_DNA"/>
</dbReference>
<dbReference type="GO" id="GO:0047936">
    <property type="term" value="F:glucose 1-dehydrogenase [NAD(P)+] activity"/>
    <property type="evidence" value="ECO:0007669"/>
    <property type="project" value="UniProtKB-EC"/>
</dbReference>
<accession>A0A5C6U201</accession>
<reference evidence="3 4" key="1">
    <citation type="submission" date="2019-08" db="EMBL/GenBank/DDBJ databases">
        <authorList>
            <person name="Khan S.A."/>
            <person name="Jeon C.O."/>
            <person name="Jeong S.E."/>
        </authorList>
    </citation>
    <scope>NUCLEOTIDE SEQUENCE [LARGE SCALE GENOMIC DNA]</scope>
    <source>
        <strain evidence="4">IMCC1728</strain>
    </source>
</reference>
<dbReference type="EC" id="1.1.1.47" evidence="3"/>
<name>A0A5C6U201_9BURK</name>
<evidence type="ECO:0000256" key="1">
    <source>
        <dbReference type="ARBA" id="ARBA00006484"/>
    </source>
</evidence>
<evidence type="ECO:0000259" key="2">
    <source>
        <dbReference type="SMART" id="SM00822"/>
    </source>
</evidence>
<dbReference type="PRINTS" id="PR00080">
    <property type="entry name" value="SDRFAMILY"/>
</dbReference>